<keyword evidence="5" id="KW-0143">Chaperone</keyword>
<keyword evidence="6" id="KW-0969">Cilium</keyword>
<keyword evidence="7" id="KW-1185">Reference proteome</keyword>
<gene>
    <name evidence="6" type="primary">fliS</name>
    <name evidence="6" type="ORF">SK069_16535</name>
</gene>
<reference evidence="6 7" key="1">
    <citation type="submission" date="2023-11" db="EMBL/GenBank/DDBJ databases">
        <authorList>
            <person name="Xu M."/>
            <person name="Jiang T."/>
        </authorList>
    </citation>
    <scope>NUCLEOTIDE SEQUENCE [LARGE SCALE GENOMIC DNA]</scope>
    <source>
        <strain evidence="6 7">SD</strain>
    </source>
</reference>
<dbReference type="InterPro" id="IPR036584">
    <property type="entry name" value="FliS_sf"/>
</dbReference>
<dbReference type="Gene3D" id="1.20.120.340">
    <property type="entry name" value="Flagellar protein FliS"/>
    <property type="match status" value="1"/>
</dbReference>
<evidence type="ECO:0000256" key="1">
    <source>
        <dbReference type="ARBA" id="ARBA00004514"/>
    </source>
</evidence>
<dbReference type="Pfam" id="PF02561">
    <property type="entry name" value="FliS"/>
    <property type="match status" value="1"/>
</dbReference>
<dbReference type="InterPro" id="IPR003713">
    <property type="entry name" value="FliS"/>
</dbReference>
<comment type="caution">
    <text evidence="6">The sequence shown here is derived from an EMBL/GenBank/DDBJ whole genome shotgun (WGS) entry which is preliminary data.</text>
</comment>
<name>A0ABU4VMY7_9ACTN</name>
<evidence type="ECO:0000256" key="5">
    <source>
        <dbReference type="ARBA" id="ARBA00023186"/>
    </source>
</evidence>
<comment type="similarity">
    <text evidence="2">Belongs to the FliS family.</text>
</comment>
<dbReference type="CDD" id="cd16098">
    <property type="entry name" value="FliS"/>
    <property type="match status" value="1"/>
</dbReference>
<keyword evidence="6" id="KW-0282">Flagellum</keyword>
<dbReference type="NCBIfam" id="TIGR00208">
    <property type="entry name" value="fliS"/>
    <property type="match status" value="1"/>
</dbReference>
<evidence type="ECO:0000313" key="6">
    <source>
        <dbReference type="EMBL" id="MDX8153207.1"/>
    </source>
</evidence>
<keyword evidence="4" id="KW-1005">Bacterial flagellum biogenesis</keyword>
<dbReference type="PANTHER" id="PTHR34773">
    <property type="entry name" value="FLAGELLAR SECRETION CHAPERONE FLIS"/>
    <property type="match status" value="1"/>
</dbReference>
<dbReference type="Proteomes" id="UP001277761">
    <property type="component" value="Unassembled WGS sequence"/>
</dbReference>
<dbReference type="SUPFAM" id="SSF101116">
    <property type="entry name" value="Flagellar export chaperone FliS"/>
    <property type="match status" value="1"/>
</dbReference>
<sequence>MSTYAAPNAYRDGAVLTASPVGLVVLLYDGIGRFLRQAAAALEAGDTTTASARMQRAEAIISELVVTLDHERGGEIAARLEAIYLFWRRHLDAARIERDPAKVLDIVRQAAELRQAYAAIGT</sequence>
<evidence type="ECO:0000313" key="7">
    <source>
        <dbReference type="Proteomes" id="UP001277761"/>
    </source>
</evidence>
<organism evidence="6 7">
    <name type="scientific">Patulibacter brassicae</name>
    <dbReference type="NCBI Taxonomy" id="1705717"/>
    <lineage>
        <taxon>Bacteria</taxon>
        <taxon>Bacillati</taxon>
        <taxon>Actinomycetota</taxon>
        <taxon>Thermoleophilia</taxon>
        <taxon>Solirubrobacterales</taxon>
        <taxon>Patulibacteraceae</taxon>
        <taxon>Patulibacter</taxon>
    </lineage>
</organism>
<evidence type="ECO:0000256" key="2">
    <source>
        <dbReference type="ARBA" id="ARBA00008787"/>
    </source>
</evidence>
<dbReference type="EMBL" id="JAXAVX010000011">
    <property type="protein sequence ID" value="MDX8153207.1"/>
    <property type="molecule type" value="Genomic_DNA"/>
</dbReference>
<keyword evidence="3" id="KW-0963">Cytoplasm</keyword>
<comment type="subcellular location">
    <subcellularLocation>
        <location evidence="1">Cytoplasm</location>
        <location evidence="1">Cytosol</location>
    </subcellularLocation>
</comment>
<proteinExistence type="inferred from homology"/>
<evidence type="ECO:0000256" key="3">
    <source>
        <dbReference type="ARBA" id="ARBA00022490"/>
    </source>
</evidence>
<protein>
    <submittedName>
        <fullName evidence="6">Flagellar export chaperone FliS</fullName>
    </submittedName>
</protein>
<dbReference type="RefSeq" id="WP_319955356.1">
    <property type="nucleotide sequence ID" value="NZ_JAXAVX010000011.1"/>
</dbReference>
<dbReference type="PANTHER" id="PTHR34773:SF1">
    <property type="entry name" value="FLAGELLAR SECRETION CHAPERONE FLIS"/>
    <property type="match status" value="1"/>
</dbReference>
<evidence type="ECO:0000256" key="4">
    <source>
        <dbReference type="ARBA" id="ARBA00022795"/>
    </source>
</evidence>
<accession>A0ABU4VMY7</accession>
<keyword evidence="6" id="KW-0966">Cell projection</keyword>